<dbReference type="InterPro" id="IPR023803">
    <property type="entry name" value="Ribosomal_bS16_dom_sf"/>
</dbReference>
<sequence>MAVKIKLIRFGRKKRPTYRIVVAEAKSKATGKTIDTIGFYNPLTEPNRLKVDKEKLEKWLSYGVQPTDAVRKLLKL</sequence>
<evidence type="ECO:0000313" key="4">
    <source>
        <dbReference type="EMBL" id="OGG06941.1"/>
    </source>
</evidence>
<keyword evidence="1 3" id="KW-0689">Ribosomal protein</keyword>
<dbReference type="AlphaFoldDB" id="A0A1F5Z3C7"/>
<dbReference type="InterPro" id="IPR000307">
    <property type="entry name" value="Ribosomal_bS16"/>
</dbReference>
<name>A0A1F5Z3C7_9BACT</name>
<organism evidence="4 5">
    <name type="scientific">Candidatus Gottesmanbacteria bacterium RIFCSPHIGHO2_01_FULL_40_15</name>
    <dbReference type="NCBI Taxonomy" id="1798376"/>
    <lineage>
        <taxon>Bacteria</taxon>
        <taxon>Candidatus Gottesmaniibacteriota</taxon>
    </lineage>
</organism>
<accession>A0A1F5Z3C7</accession>
<evidence type="ECO:0000313" key="5">
    <source>
        <dbReference type="Proteomes" id="UP000177354"/>
    </source>
</evidence>
<proteinExistence type="inferred from homology"/>
<comment type="similarity">
    <text evidence="3">Belongs to the bacterial ribosomal protein bS16 family.</text>
</comment>
<dbReference type="EMBL" id="MFJF01000013">
    <property type="protein sequence ID" value="OGG06941.1"/>
    <property type="molecule type" value="Genomic_DNA"/>
</dbReference>
<dbReference type="Pfam" id="PF00886">
    <property type="entry name" value="Ribosomal_S16"/>
    <property type="match status" value="1"/>
</dbReference>
<dbReference type="GO" id="GO:0003735">
    <property type="term" value="F:structural constituent of ribosome"/>
    <property type="evidence" value="ECO:0007669"/>
    <property type="project" value="InterPro"/>
</dbReference>
<dbReference type="GO" id="GO:0015935">
    <property type="term" value="C:small ribosomal subunit"/>
    <property type="evidence" value="ECO:0007669"/>
    <property type="project" value="TreeGrafter"/>
</dbReference>
<dbReference type="PANTHER" id="PTHR12919">
    <property type="entry name" value="30S RIBOSOMAL PROTEIN S16"/>
    <property type="match status" value="1"/>
</dbReference>
<reference evidence="4 5" key="1">
    <citation type="journal article" date="2016" name="Nat. Commun.">
        <title>Thousands of microbial genomes shed light on interconnected biogeochemical processes in an aquifer system.</title>
        <authorList>
            <person name="Anantharaman K."/>
            <person name="Brown C.T."/>
            <person name="Hug L.A."/>
            <person name="Sharon I."/>
            <person name="Castelle C.J."/>
            <person name="Probst A.J."/>
            <person name="Thomas B.C."/>
            <person name="Singh A."/>
            <person name="Wilkins M.J."/>
            <person name="Karaoz U."/>
            <person name="Brodie E.L."/>
            <person name="Williams K.H."/>
            <person name="Hubbard S.S."/>
            <person name="Banfield J.F."/>
        </authorList>
    </citation>
    <scope>NUCLEOTIDE SEQUENCE [LARGE SCALE GENOMIC DNA]</scope>
</reference>
<evidence type="ECO:0000256" key="1">
    <source>
        <dbReference type="ARBA" id="ARBA00022980"/>
    </source>
</evidence>
<dbReference type="GO" id="GO:0005737">
    <property type="term" value="C:cytoplasm"/>
    <property type="evidence" value="ECO:0007669"/>
    <property type="project" value="UniProtKB-ARBA"/>
</dbReference>
<evidence type="ECO:0000256" key="2">
    <source>
        <dbReference type="ARBA" id="ARBA00023274"/>
    </source>
</evidence>
<dbReference type="Proteomes" id="UP000177354">
    <property type="component" value="Unassembled WGS sequence"/>
</dbReference>
<keyword evidence="2 3" id="KW-0687">Ribonucleoprotein</keyword>
<comment type="caution">
    <text evidence="4">The sequence shown here is derived from an EMBL/GenBank/DDBJ whole genome shotgun (WGS) entry which is preliminary data.</text>
</comment>
<dbReference type="GO" id="GO:0006412">
    <property type="term" value="P:translation"/>
    <property type="evidence" value="ECO:0007669"/>
    <property type="project" value="UniProtKB-UniRule"/>
</dbReference>
<dbReference type="NCBIfam" id="TIGR00002">
    <property type="entry name" value="S16"/>
    <property type="match status" value="1"/>
</dbReference>
<gene>
    <name evidence="3" type="primary">rpsP</name>
    <name evidence="4" type="ORF">A2777_03695</name>
</gene>
<protein>
    <recommendedName>
        <fullName evidence="3">Small ribosomal subunit protein bS16</fullName>
    </recommendedName>
</protein>
<dbReference type="PANTHER" id="PTHR12919:SF20">
    <property type="entry name" value="SMALL RIBOSOMAL SUBUNIT PROTEIN BS16M"/>
    <property type="match status" value="1"/>
</dbReference>
<dbReference type="Gene3D" id="3.30.1320.10">
    <property type="match status" value="1"/>
</dbReference>
<evidence type="ECO:0000256" key="3">
    <source>
        <dbReference type="HAMAP-Rule" id="MF_00385"/>
    </source>
</evidence>
<dbReference type="SUPFAM" id="SSF54565">
    <property type="entry name" value="Ribosomal protein S16"/>
    <property type="match status" value="1"/>
</dbReference>
<dbReference type="HAMAP" id="MF_00385">
    <property type="entry name" value="Ribosomal_bS16"/>
    <property type="match status" value="1"/>
</dbReference>